<name>A0A517MX96_9BACT</name>
<evidence type="ECO:0000313" key="7">
    <source>
        <dbReference type="EMBL" id="QDS99505.1"/>
    </source>
</evidence>
<dbReference type="EC" id="2.7.11.1" evidence="7"/>
<evidence type="ECO:0000256" key="4">
    <source>
        <dbReference type="ARBA" id="ARBA00022840"/>
    </source>
</evidence>
<sequence>MPRNGTDDLSDKPHSIFEQAGLASGLLTQDQIDAAWHAIATLAADADRSLEETSDQVLADCLVEQEILNRWQAVQLQEGRTKFTLGPYRVLDTIGKGGMGYVFKCEHELLGRIEAVKVLPKTHMAPESVASFRREIRAQAQLDHPNLVRLAFADRDGDIYYLITEYVPGSDLRRLIHNHGPLTTLQAALVISQAATALEYAHKNGLVHRDVKPGNVLVTPDGKTKLADLGLAVFSKDMAGDPHLPNRSIVGTPDFLAPEAITSPDKISPSSDIYALGCTFYYAVTGKVPFPGGTTKEKLRRQLEELPLTPQRLATEVEPAIIDLIADMMRKNPKQRIGSAADVIERLQPWISQIDESTWDDLGEYVLTASACDEDDSSLHETTPVESSEITHGAAGLKTDAEPFAAALVASDSRLDQARPDLPVIVVTDGASSSAPAESFPSEEFFGLGRSLAALIALAVIAALAAIITAIWNSF</sequence>
<dbReference type="PROSITE" id="PS50011">
    <property type="entry name" value="PROTEIN_KINASE_DOM"/>
    <property type="match status" value="1"/>
</dbReference>
<keyword evidence="2" id="KW-0547">Nucleotide-binding</keyword>
<dbReference type="PANTHER" id="PTHR43289">
    <property type="entry name" value="MITOGEN-ACTIVATED PROTEIN KINASE KINASE KINASE 20-RELATED"/>
    <property type="match status" value="1"/>
</dbReference>
<keyword evidence="3 7" id="KW-0418">Kinase</keyword>
<dbReference type="Gene3D" id="1.10.510.10">
    <property type="entry name" value="Transferase(Phosphotransferase) domain 1"/>
    <property type="match status" value="1"/>
</dbReference>
<evidence type="ECO:0000256" key="1">
    <source>
        <dbReference type="ARBA" id="ARBA00022679"/>
    </source>
</evidence>
<evidence type="ECO:0000313" key="8">
    <source>
        <dbReference type="Proteomes" id="UP000319852"/>
    </source>
</evidence>
<evidence type="ECO:0000256" key="3">
    <source>
        <dbReference type="ARBA" id="ARBA00022777"/>
    </source>
</evidence>
<dbReference type="InterPro" id="IPR011009">
    <property type="entry name" value="Kinase-like_dom_sf"/>
</dbReference>
<dbReference type="PROSITE" id="PS00108">
    <property type="entry name" value="PROTEIN_KINASE_ST"/>
    <property type="match status" value="1"/>
</dbReference>
<evidence type="ECO:0000259" key="6">
    <source>
        <dbReference type="PROSITE" id="PS50011"/>
    </source>
</evidence>
<gene>
    <name evidence="7" type="primary">stkP_2</name>
    <name evidence="7" type="ORF">HG15A2_28290</name>
</gene>
<dbReference type="Proteomes" id="UP000319852">
    <property type="component" value="Chromosome"/>
</dbReference>
<dbReference type="PANTHER" id="PTHR43289:SF6">
    <property type="entry name" value="SERINE_THREONINE-PROTEIN KINASE NEKL-3"/>
    <property type="match status" value="1"/>
</dbReference>
<dbReference type="SMART" id="SM00220">
    <property type="entry name" value="S_TKc"/>
    <property type="match status" value="1"/>
</dbReference>
<dbReference type="Pfam" id="PF00069">
    <property type="entry name" value="Pkinase"/>
    <property type="match status" value="1"/>
</dbReference>
<keyword evidence="4" id="KW-0067">ATP-binding</keyword>
<dbReference type="SUPFAM" id="SSF56112">
    <property type="entry name" value="Protein kinase-like (PK-like)"/>
    <property type="match status" value="1"/>
</dbReference>
<keyword evidence="5" id="KW-0812">Transmembrane</keyword>
<keyword evidence="8" id="KW-1185">Reference proteome</keyword>
<dbReference type="EMBL" id="CP036263">
    <property type="protein sequence ID" value="QDS99505.1"/>
    <property type="molecule type" value="Genomic_DNA"/>
</dbReference>
<evidence type="ECO:0000256" key="2">
    <source>
        <dbReference type="ARBA" id="ARBA00022741"/>
    </source>
</evidence>
<dbReference type="InterPro" id="IPR000719">
    <property type="entry name" value="Prot_kinase_dom"/>
</dbReference>
<keyword evidence="5" id="KW-0472">Membrane</keyword>
<evidence type="ECO:0000256" key="5">
    <source>
        <dbReference type="SAM" id="Phobius"/>
    </source>
</evidence>
<organism evidence="7 8">
    <name type="scientific">Adhaeretor mobilis</name>
    <dbReference type="NCBI Taxonomy" id="1930276"/>
    <lineage>
        <taxon>Bacteria</taxon>
        <taxon>Pseudomonadati</taxon>
        <taxon>Planctomycetota</taxon>
        <taxon>Planctomycetia</taxon>
        <taxon>Pirellulales</taxon>
        <taxon>Lacipirellulaceae</taxon>
        <taxon>Adhaeretor</taxon>
    </lineage>
</organism>
<feature type="transmembrane region" description="Helical" evidence="5">
    <location>
        <begin position="452"/>
        <end position="472"/>
    </location>
</feature>
<keyword evidence="5" id="KW-1133">Transmembrane helix</keyword>
<dbReference type="InterPro" id="IPR008271">
    <property type="entry name" value="Ser/Thr_kinase_AS"/>
</dbReference>
<proteinExistence type="predicted"/>
<reference evidence="7 8" key="1">
    <citation type="submission" date="2019-02" db="EMBL/GenBank/DDBJ databases">
        <title>Deep-cultivation of Planctomycetes and their phenomic and genomic characterization uncovers novel biology.</title>
        <authorList>
            <person name="Wiegand S."/>
            <person name="Jogler M."/>
            <person name="Boedeker C."/>
            <person name="Pinto D."/>
            <person name="Vollmers J."/>
            <person name="Rivas-Marin E."/>
            <person name="Kohn T."/>
            <person name="Peeters S.H."/>
            <person name="Heuer A."/>
            <person name="Rast P."/>
            <person name="Oberbeckmann S."/>
            <person name="Bunk B."/>
            <person name="Jeske O."/>
            <person name="Meyerdierks A."/>
            <person name="Storesund J.E."/>
            <person name="Kallscheuer N."/>
            <person name="Luecker S."/>
            <person name="Lage O.M."/>
            <person name="Pohl T."/>
            <person name="Merkel B.J."/>
            <person name="Hornburger P."/>
            <person name="Mueller R.-W."/>
            <person name="Bruemmer F."/>
            <person name="Labrenz M."/>
            <person name="Spormann A.M."/>
            <person name="Op den Camp H."/>
            <person name="Overmann J."/>
            <person name="Amann R."/>
            <person name="Jetten M.S.M."/>
            <person name="Mascher T."/>
            <person name="Medema M.H."/>
            <person name="Devos D.P."/>
            <person name="Kaster A.-K."/>
            <person name="Ovreas L."/>
            <person name="Rohde M."/>
            <person name="Galperin M.Y."/>
            <person name="Jogler C."/>
        </authorList>
    </citation>
    <scope>NUCLEOTIDE SEQUENCE [LARGE SCALE GENOMIC DNA]</scope>
    <source>
        <strain evidence="7 8">HG15A2</strain>
    </source>
</reference>
<keyword evidence="1 7" id="KW-0808">Transferase</keyword>
<protein>
    <submittedName>
        <fullName evidence="7">Serine/threonine-protein kinase StkP</fullName>
        <ecNumber evidence="7">2.7.11.1</ecNumber>
    </submittedName>
</protein>
<accession>A0A517MX96</accession>
<dbReference type="KEGG" id="amob:HG15A2_28290"/>
<dbReference type="GO" id="GO:0004674">
    <property type="term" value="F:protein serine/threonine kinase activity"/>
    <property type="evidence" value="ECO:0007669"/>
    <property type="project" value="UniProtKB-EC"/>
</dbReference>
<dbReference type="GO" id="GO:0005524">
    <property type="term" value="F:ATP binding"/>
    <property type="evidence" value="ECO:0007669"/>
    <property type="project" value="UniProtKB-KW"/>
</dbReference>
<dbReference type="CDD" id="cd14014">
    <property type="entry name" value="STKc_PknB_like"/>
    <property type="match status" value="1"/>
</dbReference>
<feature type="domain" description="Protein kinase" evidence="6">
    <location>
        <begin position="88"/>
        <end position="351"/>
    </location>
</feature>
<dbReference type="AlphaFoldDB" id="A0A517MX96"/>